<gene>
    <name evidence="7" type="ORF">HNR67_000047</name>
</gene>
<dbReference type="GO" id="GO:0020037">
    <property type="term" value="F:heme binding"/>
    <property type="evidence" value="ECO:0007669"/>
    <property type="project" value="InterPro"/>
</dbReference>
<dbReference type="GO" id="GO:0036199">
    <property type="term" value="F:cholest-4-en-3-one 26-monooxygenase activity"/>
    <property type="evidence" value="ECO:0007669"/>
    <property type="project" value="TreeGrafter"/>
</dbReference>
<dbReference type="Pfam" id="PF00067">
    <property type="entry name" value="p450"/>
    <property type="match status" value="1"/>
</dbReference>
<evidence type="ECO:0000313" key="8">
    <source>
        <dbReference type="Proteomes" id="UP000533598"/>
    </source>
</evidence>
<dbReference type="CDD" id="cd20625">
    <property type="entry name" value="CYP164-like"/>
    <property type="match status" value="1"/>
</dbReference>
<keyword evidence="5" id="KW-0408">Iron</keyword>
<evidence type="ECO:0000256" key="6">
    <source>
        <dbReference type="ARBA" id="ARBA00023033"/>
    </source>
</evidence>
<evidence type="ECO:0000256" key="4">
    <source>
        <dbReference type="ARBA" id="ARBA00023002"/>
    </source>
</evidence>
<evidence type="ECO:0000256" key="5">
    <source>
        <dbReference type="ARBA" id="ARBA00023004"/>
    </source>
</evidence>
<dbReference type="SUPFAM" id="SSF48264">
    <property type="entry name" value="Cytochrome P450"/>
    <property type="match status" value="1"/>
</dbReference>
<accession>A0A7W7FSM6</accession>
<keyword evidence="3" id="KW-0479">Metal-binding</keyword>
<dbReference type="InterPro" id="IPR036396">
    <property type="entry name" value="Cyt_P450_sf"/>
</dbReference>
<dbReference type="GO" id="GO:0005506">
    <property type="term" value="F:iron ion binding"/>
    <property type="evidence" value="ECO:0007669"/>
    <property type="project" value="InterPro"/>
</dbReference>
<dbReference type="PRINTS" id="PR00359">
    <property type="entry name" value="BP450"/>
</dbReference>
<comment type="similarity">
    <text evidence="1">Belongs to the cytochrome P450 family.</text>
</comment>
<dbReference type="Proteomes" id="UP000533598">
    <property type="component" value="Unassembled WGS sequence"/>
</dbReference>
<dbReference type="PANTHER" id="PTHR46696:SF4">
    <property type="entry name" value="BIOTIN BIOSYNTHESIS CYTOCHROME P450"/>
    <property type="match status" value="1"/>
</dbReference>
<dbReference type="FunFam" id="1.10.630.10:FF:000018">
    <property type="entry name" value="Cytochrome P450 monooxygenase"/>
    <property type="match status" value="1"/>
</dbReference>
<dbReference type="GO" id="GO:0006707">
    <property type="term" value="P:cholesterol catabolic process"/>
    <property type="evidence" value="ECO:0007669"/>
    <property type="project" value="TreeGrafter"/>
</dbReference>
<name>A0A7W7FSM6_9PSEU</name>
<dbReference type="RefSeq" id="WP_184999983.1">
    <property type="nucleotide sequence ID" value="NZ_BAAAUI010000013.1"/>
</dbReference>
<comment type="caution">
    <text evidence="7">The sequence shown here is derived from an EMBL/GenBank/DDBJ whole genome shotgun (WGS) entry which is preliminary data.</text>
</comment>
<evidence type="ECO:0000313" key="7">
    <source>
        <dbReference type="EMBL" id="MBB4673929.1"/>
    </source>
</evidence>
<dbReference type="InterPro" id="IPR002397">
    <property type="entry name" value="Cyt_P450_B"/>
</dbReference>
<evidence type="ECO:0000256" key="1">
    <source>
        <dbReference type="ARBA" id="ARBA00010617"/>
    </source>
</evidence>
<protein>
    <submittedName>
        <fullName evidence="7">Cytochrome P450</fullName>
    </submittedName>
</protein>
<organism evidence="7 8">
    <name type="scientific">Crossiella cryophila</name>
    <dbReference type="NCBI Taxonomy" id="43355"/>
    <lineage>
        <taxon>Bacteria</taxon>
        <taxon>Bacillati</taxon>
        <taxon>Actinomycetota</taxon>
        <taxon>Actinomycetes</taxon>
        <taxon>Pseudonocardiales</taxon>
        <taxon>Pseudonocardiaceae</taxon>
        <taxon>Crossiella</taxon>
    </lineage>
</organism>
<keyword evidence="2" id="KW-0349">Heme</keyword>
<reference evidence="7 8" key="1">
    <citation type="submission" date="2020-08" db="EMBL/GenBank/DDBJ databases">
        <title>Sequencing the genomes of 1000 actinobacteria strains.</title>
        <authorList>
            <person name="Klenk H.-P."/>
        </authorList>
    </citation>
    <scope>NUCLEOTIDE SEQUENCE [LARGE SCALE GENOMIC DNA]</scope>
    <source>
        <strain evidence="7 8">DSM 44230</strain>
    </source>
</reference>
<dbReference type="Gene3D" id="1.10.630.10">
    <property type="entry name" value="Cytochrome P450"/>
    <property type="match status" value="1"/>
</dbReference>
<dbReference type="GO" id="GO:0008395">
    <property type="term" value="F:steroid hydroxylase activity"/>
    <property type="evidence" value="ECO:0007669"/>
    <property type="project" value="TreeGrafter"/>
</dbReference>
<keyword evidence="8" id="KW-1185">Reference proteome</keyword>
<evidence type="ECO:0000256" key="3">
    <source>
        <dbReference type="ARBA" id="ARBA00022723"/>
    </source>
</evidence>
<dbReference type="InterPro" id="IPR001128">
    <property type="entry name" value="Cyt_P450"/>
</dbReference>
<dbReference type="PANTHER" id="PTHR46696">
    <property type="entry name" value="P450, PUTATIVE (EUROFUNG)-RELATED"/>
    <property type="match status" value="1"/>
</dbReference>
<keyword evidence="6" id="KW-0503">Monooxygenase</keyword>
<dbReference type="AlphaFoldDB" id="A0A7W7FSM6"/>
<proteinExistence type="inferred from homology"/>
<evidence type="ECO:0000256" key="2">
    <source>
        <dbReference type="ARBA" id="ARBA00022617"/>
    </source>
</evidence>
<dbReference type="EMBL" id="JACHMH010000001">
    <property type="protein sequence ID" value="MBB4673929.1"/>
    <property type="molecule type" value="Genomic_DNA"/>
</dbReference>
<sequence length="423" mass="46445">MTFATDLRLAAGLQADRVGAWLLRQFGDVAGELTRPRAGDSPYPYFARLRAQAPLVRSKAGLWTTARHGTANSILRDRRFGVRDSNNRSSAGAIATALEGLDLDPFMGVDPPVHTRMRSLMNPTFSPSANTMYRPRIERIVDEVLDKAARQGSFDLVRDFAQPVPLLVIADVLGVPEQYRQRLGECAMRVGLVTDQLNGVAKIRELRALLIELKELFATLLEQRRAEGIDEAPTDMIGSLLLASTKQEVPVSEMQALLVTALIAGSENSVNVMGNAVNALLDHPEQWARLIAEPELSGNALEETMRYDSATLMVPRITHQEVDIEGHLLPADTPVLVLLAAANHDPSVFEEPERFDITRANAAEHLTFTAGRYFCIGAPLSRVEGEIALRALVERMPNLRRTGEPVFRRSAAFRGLTGMPVAA</sequence>
<keyword evidence="4" id="KW-0560">Oxidoreductase</keyword>